<dbReference type="OrthoDB" id="9781342at2"/>
<dbReference type="STRING" id="1086013.SAMN05421774_103385"/>
<evidence type="ECO:0000256" key="3">
    <source>
        <dbReference type="ARBA" id="ARBA00022801"/>
    </source>
</evidence>
<dbReference type="PANTHER" id="PTHR43199:SF1">
    <property type="entry name" value="GLUTATHIONE HYDROLASE PROENZYME"/>
    <property type="match status" value="1"/>
</dbReference>
<organism evidence="6 7">
    <name type="scientific">Gemmobacter megaterium</name>
    <dbReference type="NCBI Taxonomy" id="1086013"/>
    <lineage>
        <taxon>Bacteria</taxon>
        <taxon>Pseudomonadati</taxon>
        <taxon>Pseudomonadota</taxon>
        <taxon>Alphaproteobacteria</taxon>
        <taxon>Rhodobacterales</taxon>
        <taxon>Paracoccaceae</taxon>
        <taxon>Gemmobacter</taxon>
    </lineage>
</organism>
<feature type="region of interest" description="Disordered" evidence="5">
    <location>
        <begin position="496"/>
        <end position="518"/>
    </location>
</feature>
<sequence>MTSTWTPGKVMAQGAGGMVAAQHKVAAQAGAAVLARGGNAMDAAVTTALVLSVVEPWLSGIGGGGFLIWRDGATGQARSLDFAMRAPLGLNPQDYPLVPGKDGDWFDWPQVEGQRNLIGVHSICVPGAIAGLSEALATHGTISWAEALDPAIAEADKGLMVDWFTNLCLSIDAPNLLTDPVSAAMLLRDGRAPAVGGTGAEVRLPLGAKPATLRRLALAGAADFYTGQIARDLIADMADLGGRMTLEDLAVYRPSWGVPLELDWAGARILAMPGLSGGPALLDALGRIGANDRADARHHAQVADAIRAAYATRLNTAGHAASRAGIDPGCTTHVSVIDRHGNAVSLTNTLLSRFGSKVTGARTGMLLNNGMMWFDPRPGQPNSMAPGAQPLANMCPVVAELSQGGTLAIGAAGGRQIMPALVQLLAYRLLHRMDLGQALSHPRLDASGPRIVLDRRLPDGTAGLIGRAHDVELVDDLLYPVQFAIPSAVERRPDGTLHGMVHPNHPWSAAVPAEEATP</sequence>
<dbReference type="InterPro" id="IPR029055">
    <property type="entry name" value="Ntn_hydrolases_N"/>
</dbReference>
<evidence type="ECO:0000313" key="7">
    <source>
        <dbReference type="Proteomes" id="UP000186141"/>
    </source>
</evidence>
<dbReference type="GO" id="GO:0016787">
    <property type="term" value="F:hydrolase activity"/>
    <property type="evidence" value="ECO:0007669"/>
    <property type="project" value="UniProtKB-KW"/>
</dbReference>
<keyword evidence="7" id="KW-1185">Reference proteome</keyword>
<dbReference type="Gene3D" id="3.60.20.40">
    <property type="match status" value="1"/>
</dbReference>
<dbReference type="AlphaFoldDB" id="A0A1N7NGL2"/>
<protein>
    <submittedName>
        <fullName evidence="6">Gamma-glutamyltranspeptidase / glutathione hydrolase</fullName>
    </submittedName>
</protein>
<dbReference type="RefSeq" id="WP_076531005.1">
    <property type="nucleotide sequence ID" value="NZ_BMEH01000003.1"/>
</dbReference>
<dbReference type="EMBL" id="FTOT01000003">
    <property type="protein sequence ID" value="SIS97450.1"/>
    <property type="molecule type" value="Genomic_DNA"/>
</dbReference>
<dbReference type="PRINTS" id="PR01210">
    <property type="entry name" value="GGTRANSPTASE"/>
</dbReference>
<dbReference type="PANTHER" id="PTHR43199">
    <property type="entry name" value="GLUTATHIONE HYDROLASE"/>
    <property type="match status" value="1"/>
</dbReference>
<evidence type="ECO:0000256" key="2">
    <source>
        <dbReference type="ARBA" id="ARBA00022679"/>
    </source>
</evidence>
<evidence type="ECO:0000313" key="6">
    <source>
        <dbReference type="EMBL" id="SIS97450.1"/>
    </source>
</evidence>
<proteinExistence type="inferred from homology"/>
<gene>
    <name evidence="6" type="ORF">SAMN05421774_103385</name>
</gene>
<dbReference type="GO" id="GO:0016740">
    <property type="term" value="F:transferase activity"/>
    <property type="evidence" value="ECO:0007669"/>
    <property type="project" value="UniProtKB-KW"/>
</dbReference>
<dbReference type="InterPro" id="IPR051792">
    <property type="entry name" value="GGT_bact"/>
</dbReference>
<accession>A0A1N7NGL2</accession>
<keyword evidence="3 6" id="KW-0378">Hydrolase</keyword>
<keyword evidence="4" id="KW-0865">Zymogen</keyword>
<reference evidence="6 7" key="1">
    <citation type="submission" date="2017-01" db="EMBL/GenBank/DDBJ databases">
        <authorList>
            <person name="Mah S.A."/>
            <person name="Swanson W.J."/>
            <person name="Moy G.W."/>
            <person name="Vacquier V.D."/>
        </authorList>
    </citation>
    <scope>NUCLEOTIDE SEQUENCE [LARGE SCALE GENOMIC DNA]</scope>
    <source>
        <strain evidence="6 7">DSM 26375</strain>
    </source>
</reference>
<dbReference type="Pfam" id="PF01019">
    <property type="entry name" value="G_glu_transpept"/>
    <property type="match status" value="2"/>
</dbReference>
<keyword evidence="2" id="KW-0808">Transferase</keyword>
<evidence type="ECO:0000256" key="1">
    <source>
        <dbReference type="ARBA" id="ARBA00009381"/>
    </source>
</evidence>
<dbReference type="SUPFAM" id="SSF56235">
    <property type="entry name" value="N-terminal nucleophile aminohydrolases (Ntn hydrolases)"/>
    <property type="match status" value="1"/>
</dbReference>
<dbReference type="InterPro" id="IPR043137">
    <property type="entry name" value="GGT_ssub_C"/>
</dbReference>
<evidence type="ECO:0000256" key="4">
    <source>
        <dbReference type="ARBA" id="ARBA00023145"/>
    </source>
</evidence>
<comment type="similarity">
    <text evidence="1">Belongs to the gamma-glutamyltransferase family.</text>
</comment>
<evidence type="ECO:0000256" key="5">
    <source>
        <dbReference type="SAM" id="MobiDB-lite"/>
    </source>
</evidence>
<dbReference type="Proteomes" id="UP000186141">
    <property type="component" value="Unassembled WGS sequence"/>
</dbReference>
<name>A0A1N7NGL2_9RHOB</name>